<dbReference type="KEGG" id="ypac:CEW88_18575"/>
<dbReference type="PROSITE" id="PS50925">
    <property type="entry name" value="BLUF"/>
    <property type="match status" value="1"/>
</dbReference>
<name>A0A2U8HIY3_9RHOB</name>
<dbReference type="SMART" id="SM01034">
    <property type="entry name" value="BLUF"/>
    <property type="match status" value="1"/>
</dbReference>
<evidence type="ECO:0000313" key="2">
    <source>
        <dbReference type="EMBL" id="AWI85698.1"/>
    </source>
</evidence>
<reference evidence="2 3" key="1">
    <citation type="submission" date="2017-06" db="EMBL/GenBank/DDBJ databases">
        <title>Yangia sp. YSBP01 complete genome sequence.</title>
        <authorList>
            <person name="Woo J.-H."/>
            <person name="Kim H.-S."/>
        </authorList>
    </citation>
    <scope>NUCLEOTIDE SEQUENCE [LARGE SCALE GENOMIC DNA]</scope>
    <source>
        <strain evidence="2 3">YSBP01</strain>
    </source>
</reference>
<dbReference type="GO" id="GO:0071949">
    <property type="term" value="F:FAD binding"/>
    <property type="evidence" value="ECO:0007669"/>
    <property type="project" value="InterPro"/>
</dbReference>
<dbReference type="InterPro" id="IPR007024">
    <property type="entry name" value="BLUF_domain"/>
</dbReference>
<organism evidence="2 3">
    <name type="scientific">Alloyangia pacifica</name>
    <dbReference type="NCBI Taxonomy" id="311180"/>
    <lineage>
        <taxon>Bacteria</taxon>
        <taxon>Pseudomonadati</taxon>
        <taxon>Pseudomonadota</taxon>
        <taxon>Alphaproteobacteria</taxon>
        <taxon>Rhodobacterales</taxon>
        <taxon>Roseobacteraceae</taxon>
        <taxon>Alloyangia</taxon>
    </lineage>
</organism>
<dbReference type="Proteomes" id="UP000244915">
    <property type="component" value="Chromosome 2"/>
</dbReference>
<protein>
    <recommendedName>
        <fullName evidence="1">BLUF domain-containing protein</fullName>
    </recommendedName>
</protein>
<dbReference type="GO" id="GO:0009882">
    <property type="term" value="F:blue light photoreceptor activity"/>
    <property type="evidence" value="ECO:0007669"/>
    <property type="project" value="InterPro"/>
</dbReference>
<dbReference type="EMBL" id="CP022190">
    <property type="protein sequence ID" value="AWI85698.1"/>
    <property type="molecule type" value="Genomic_DNA"/>
</dbReference>
<dbReference type="SUPFAM" id="SSF54975">
    <property type="entry name" value="Acylphosphatase/BLUF domain-like"/>
    <property type="match status" value="1"/>
</dbReference>
<dbReference type="InterPro" id="IPR036046">
    <property type="entry name" value="Acylphosphatase-like_dom_sf"/>
</dbReference>
<sequence>MARAMNRSLGVSGTLHRQLHIFTQYVEGPVASMAKVKEDILRDQRHRNIQGVYDGPIAERSFRDWAMGYTSEKDTCWE</sequence>
<proteinExistence type="predicted"/>
<dbReference type="Gene3D" id="3.30.70.100">
    <property type="match status" value="1"/>
</dbReference>
<dbReference type="AlphaFoldDB" id="A0A2U8HIY3"/>
<gene>
    <name evidence="2" type="ORF">CEW88_18575</name>
</gene>
<feature type="domain" description="BLUF" evidence="1">
    <location>
        <begin position="1"/>
        <end position="68"/>
    </location>
</feature>
<evidence type="ECO:0000259" key="1">
    <source>
        <dbReference type="PROSITE" id="PS50925"/>
    </source>
</evidence>
<evidence type="ECO:0000313" key="3">
    <source>
        <dbReference type="Proteomes" id="UP000244915"/>
    </source>
</evidence>
<dbReference type="Pfam" id="PF04940">
    <property type="entry name" value="BLUF"/>
    <property type="match status" value="1"/>
</dbReference>
<accession>A0A2U8HIY3</accession>